<feature type="domain" description="ABC transporter" evidence="8">
    <location>
        <begin position="336"/>
        <end position="566"/>
    </location>
</feature>
<evidence type="ECO:0000313" key="10">
    <source>
        <dbReference type="EMBL" id="SDY01858.1"/>
    </source>
</evidence>
<feature type="domain" description="ABC transmembrane type-1" evidence="9">
    <location>
        <begin position="22"/>
        <end position="292"/>
    </location>
</feature>
<evidence type="ECO:0000313" key="11">
    <source>
        <dbReference type="Proteomes" id="UP000199515"/>
    </source>
</evidence>
<evidence type="ECO:0000256" key="1">
    <source>
        <dbReference type="ARBA" id="ARBA00004651"/>
    </source>
</evidence>
<dbReference type="Gene3D" id="1.20.1560.10">
    <property type="entry name" value="ABC transporter type 1, transmembrane domain"/>
    <property type="match status" value="1"/>
</dbReference>
<keyword evidence="6 7" id="KW-0472">Membrane</keyword>
<feature type="transmembrane region" description="Helical" evidence="7">
    <location>
        <begin position="134"/>
        <end position="155"/>
    </location>
</feature>
<feature type="transmembrane region" description="Helical" evidence="7">
    <location>
        <begin position="21"/>
        <end position="44"/>
    </location>
</feature>
<dbReference type="PROSITE" id="PS50929">
    <property type="entry name" value="ABC_TM1F"/>
    <property type="match status" value="1"/>
</dbReference>
<evidence type="ECO:0000256" key="4">
    <source>
        <dbReference type="ARBA" id="ARBA00022840"/>
    </source>
</evidence>
<evidence type="ECO:0000256" key="3">
    <source>
        <dbReference type="ARBA" id="ARBA00022741"/>
    </source>
</evidence>
<dbReference type="GO" id="GO:0140359">
    <property type="term" value="F:ABC-type transporter activity"/>
    <property type="evidence" value="ECO:0007669"/>
    <property type="project" value="InterPro"/>
</dbReference>
<evidence type="ECO:0000256" key="2">
    <source>
        <dbReference type="ARBA" id="ARBA00022692"/>
    </source>
</evidence>
<dbReference type="InterPro" id="IPR011527">
    <property type="entry name" value="ABC1_TM_dom"/>
</dbReference>
<dbReference type="Pfam" id="PF00005">
    <property type="entry name" value="ABC_tran"/>
    <property type="match status" value="1"/>
</dbReference>
<dbReference type="InterPro" id="IPR039421">
    <property type="entry name" value="Type_1_exporter"/>
</dbReference>
<reference evidence="10 11" key="1">
    <citation type="submission" date="2016-10" db="EMBL/GenBank/DDBJ databases">
        <authorList>
            <person name="de Groot N.N."/>
        </authorList>
    </citation>
    <scope>NUCLEOTIDE SEQUENCE [LARGE SCALE GENOMIC DNA]</scope>
    <source>
        <strain evidence="10 11">CPCC 202699</strain>
    </source>
</reference>
<dbReference type="InterPro" id="IPR003593">
    <property type="entry name" value="AAA+_ATPase"/>
</dbReference>
<dbReference type="SUPFAM" id="SSF52540">
    <property type="entry name" value="P-loop containing nucleoside triphosphate hydrolases"/>
    <property type="match status" value="1"/>
</dbReference>
<dbReference type="Gene3D" id="3.40.50.300">
    <property type="entry name" value="P-loop containing nucleotide triphosphate hydrolases"/>
    <property type="match status" value="1"/>
</dbReference>
<keyword evidence="3" id="KW-0547">Nucleotide-binding</keyword>
<keyword evidence="5 7" id="KW-1133">Transmembrane helix</keyword>
<name>A0A1H3GGT4_9PSEU</name>
<evidence type="ECO:0000256" key="6">
    <source>
        <dbReference type="ARBA" id="ARBA00023136"/>
    </source>
</evidence>
<dbReference type="InterPro" id="IPR036640">
    <property type="entry name" value="ABC1_TM_sf"/>
</dbReference>
<evidence type="ECO:0000256" key="5">
    <source>
        <dbReference type="ARBA" id="ARBA00022989"/>
    </source>
</evidence>
<dbReference type="SUPFAM" id="SSF90123">
    <property type="entry name" value="ABC transporter transmembrane region"/>
    <property type="match status" value="1"/>
</dbReference>
<dbReference type="OrthoDB" id="9806127at2"/>
<dbReference type="Pfam" id="PF00664">
    <property type="entry name" value="ABC_membrane"/>
    <property type="match status" value="1"/>
</dbReference>
<dbReference type="InterPro" id="IPR003439">
    <property type="entry name" value="ABC_transporter-like_ATP-bd"/>
</dbReference>
<dbReference type="GO" id="GO:0034040">
    <property type="term" value="F:ATPase-coupled lipid transmembrane transporter activity"/>
    <property type="evidence" value="ECO:0007669"/>
    <property type="project" value="TreeGrafter"/>
</dbReference>
<dbReference type="RefSeq" id="WP_091290933.1">
    <property type="nucleotide sequence ID" value="NZ_FNON01000004.1"/>
</dbReference>
<evidence type="ECO:0000259" key="8">
    <source>
        <dbReference type="PROSITE" id="PS50893"/>
    </source>
</evidence>
<proteinExistence type="predicted"/>
<gene>
    <name evidence="10" type="ORF">SAMN05421504_104234</name>
</gene>
<dbReference type="PANTHER" id="PTHR24221:SF654">
    <property type="entry name" value="ATP-BINDING CASSETTE SUB-FAMILY B MEMBER 6"/>
    <property type="match status" value="1"/>
</dbReference>
<protein>
    <submittedName>
        <fullName evidence="10">ATP-binding cassette, subfamily C</fullName>
    </submittedName>
</protein>
<keyword evidence="2 7" id="KW-0812">Transmembrane</keyword>
<feature type="transmembrane region" description="Helical" evidence="7">
    <location>
        <begin position="246"/>
        <end position="267"/>
    </location>
</feature>
<dbReference type="STRING" id="589385.SAMN05421504_104234"/>
<dbReference type="EMBL" id="FNON01000004">
    <property type="protein sequence ID" value="SDY01858.1"/>
    <property type="molecule type" value="Genomic_DNA"/>
</dbReference>
<evidence type="ECO:0000259" key="9">
    <source>
        <dbReference type="PROSITE" id="PS50929"/>
    </source>
</evidence>
<dbReference type="InterPro" id="IPR017871">
    <property type="entry name" value="ABC_transporter-like_CS"/>
</dbReference>
<feature type="transmembrane region" description="Helical" evidence="7">
    <location>
        <begin position="56"/>
        <end position="76"/>
    </location>
</feature>
<dbReference type="AlphaFoldDB" id="A0A1H3GGT4"/>
<evidence type="ECO:0000256" key="7">
    <source>
        <dbReference type="SAM" id="Phobius"/>
    </source>
</evidence>
<keyword evidence="11" id="KW-1185">Reference proteome</keyword>
<dbReference type="PROSITE" id="PS00211">
    <property type="entry name" value="ABC_TRANSPORTER_1"/>
    <property type="match status" value="1"/>
</dbReference>
<feature type="transmembrane region" description="Helical" evidence="7">
    <location>
        <begin position="161"/>
        <end position="179"/>
    </location>
</feature>
<comment type="subcellular location">
    <subcellularLocation>
        <location evidence="1">Cell membrane</location>
        <topology evidence="1">Multi-pass membrane protein</topology>
    </subcellularLocation>
</comment>
<dbReference type="InterPro" id="IPR027417">
    <property type="entry name" value="P-loop_NTPase"/>
</dbReference>
<dbReference type="PANTHER" id="PTHR24221">
    <property type="entry name" value="ATP-BINDING CASSETTE SUB-FAMILY B"/>
    <property type="match status" value="1"/>
</dbReference>
<sequence length="575" mass="60528">MKRFQDLSSLVFPALAAERRNLLVLAGWSLLEATPVLLSGQLVAQAVDKGFLGGDVTVGIGLLGVYAVLMVAGAFATRQALMPLASIVEAIRDHVVRRVVTASLHNAVHGAVTPDAAMVSRITRQAELIRQFSNMLLTVARTVVFSAVGTLAGLFTLLPQVAVLTTITLAASGVLLALLSRVLQRRYLAAMVAEEELSAAAGRTFSGLRDIRACGASELAAVQLGHAVDAQAATTVATARAGTGRIGVIVVGGRLPLLITLVLAAGMVRSGEATTGAILGACTYLVVGLEPLLRQVVQAIGNMGLHFFVTLHRLAEHATCAEIASDGTAHGDGYDLTLREVTFAYGPHSTPVLTRTSLVIEHGVHLAVLGPSGVGKSTLANLIAGLEAPQHGEILLGGTPLARLDRKWLHQAVALVPQEHFVFNGTVRENLAYLVPTATDTELDTAVDLLGLRPTVTRLGGYDAELFNADTLSQGERQLITLVRIYLSAARIVVLDEATCHLDPQAEARVETAFRERGGTLIVIAHRISSARRAQRIVVLDGTGLRSGTHETLLDTSPLYGDLVAGWTADVSPVG</sequence>
<dbReference type="SMART" id="SM00382">
    <property type="entry name" value="AAA"/>
    <property type="match status" value="1"/>
</dbReference>
<keyword evidence="4 10" id="KW-0067">ATP-binding</keyword>
<dbReference type="GO" id="GO:0016887">
    <property type="term" value="F:ATP hydrolysis activity"/>
    <property type="evidence" value="ECO:0007669"/>
    <property type="project" value="InterPro"/>
</dbReference>
<dbReference type="PROSITE" id="PS50893">
    <property type="entry name" value="ABC_TRANSPORTER_2"/>
    <property type="match status" value="1"/>
</dbReference>
<dbReference type="GO" id="GO:0005886">
    <property type="term" value="C:plasma membrane"/>
    <property type="evidence" value="ECO:0007669"/>
    <property type="project" value="UniProtKB-SubCell"/>
</dbReference>
<dbReference type="GO" id="GO:0005524">
    <property type="term" value="F:ATP binding"/>
    <property type="evidence" value="ECO:0007669"/>
    <property type="project" value="UniProtKB-KW"/>
</dbReference>
<dbReference type="Proteomes" id="UP000199515">
    <property type="component" value="Unassembled WGS sequence"/>
</dbReference>
<organism evidence="10 11">
    <name type="scientific">Amycolatopsis xylanica</name>
    <dbReference type="NCBI Taxonomy" id="589385"/>
    <lineage>
        <taxon>Bacteria</taxon>
        <taxon>Bacillati</taxon>
        <taxon>Actinomycetota</taxon>
        <taxon>Actinomycetes</taxon>
        <taxon>Pseudonocardiales</taxon>
        <taxon>Pseudonocardiaceae</taxon>
        <taxon>Amycolatopsis</taxon>
    </lineage>
</organism>
<accession>A0A1H3GGT4</accession>